<dbReference type="PANTHER" id="PTHR31891:SF1">
    <property type="entry name" value="FORMAMIDASE C869.04-RELATED"/>
    <property type="match status" value="1"/>
</dbReference>
<proteinExistence type="predicted"/>
<dbReference type="AlphaFoldDB" id="A0AA38SD51"/>
<dbReference type="InterPro" id="IPR054833">
    <property type="entry name" value="FormamaseFmdA"/>
</dbReference>
<reference evidence="1" key="1">
    <citation type="submission" date="2023-03" db="EMBL/GenBank/DDBJ databases">
        <title>Chromosome-scale reference genome and RAD-based genetic map of yellow starthistle (Centaurea solstitialis) reveal putative structural variation and QTLs associated with invader traits.</title>
        <authorList>
            <person name="Reatini B."/>
            <person name="Cang F.A."/>
            <person name="Jiang Q."/>
            <person name="Mckibben M.T.W."/>
            <person name="Barker M.S."/>
            <person name="Rieseberg L.H."/>
            <person name="Dlugosch K.M."/>
        </authorList>
    </citation>
    <scope>NUCLEOTIDE SEQUENCE</scope>
    <source>
        <strain evidence="1">CAN-66</strain>
        <tissue evidence="1">Leaf</tissue>
    </source>
</reference>
<evidence type="ECO:0000313" key="1">
    <source>
        <dbReference type="EMBL" id="KAJ9540734.1"/>
    </source>
</evidence>
<dbReference type="NCBIfam" id="NF045496">
    <property type="entry name" value="FormamaseFmdA"/>
    <property type="match status" value="1"/>
</dbReference>
<dbReference type="EMBL" id="JARYMX010000007">
    <property type="protein sequence ID" value="KAJ9540734.1"/>
    <property type="molecule type" value="Genomic_DNA"/>
</dbReference>
<dbReference type="PANTHER" id="PTHR31891">
    <property type="entry name" value="FORMAMIDASE C869.04-RELATED"/>
    <property type="match status" value="1"/>
</dbReference>
<organism evidence="1 2">
    <name type="scientific">Centaurea solstitialis</name>
    <name type="common">yellow star-thistle</name>
    <dbReference type="NCBI Taxonomy" id="347529"/>
    <lineage>
        <taxon>Eukaryota</taxon>
        <taxon>Viridiplantae</taxon>
        <taxon>Streptophyta</taxon>
        <taxon>Embryophyta</taxon>
        <taxon>Tracheophyta</taxon>
        <taxon>Spermatophyta</taxon>
        <taxon>Magnoliopsida</taxon>
        <taxon>eudicotyledons</taxon>
        <taxon>Gunneridae</taxon>
        <taxon>Pentapetalae</taxon>
        <taxon>asterids</taxon>
        <taxon>campanulids</taxon>
        <taxon>Asterales</taxon>
        <taxon>Asteraceae</taxon>
        <taxon>Carduoideae</taxon>
        <taxon>Cardueae</taxon>
        <taxon>Centaureinae</taxon>
        <taxon>Centaurea</taxon>
    </lineage>
</organism>
<gene>
    <name evidence="1" type="ORF">OSB04_027240</name>
</gene>
<dbReference type="Pfam" id="PF03069">
    <property type="entry name" value="FmdA_AmdA"/>
    <property type="match status" value="2"/>
</dbReference>
<keyword evidence="2" id="KW-1185">Reference proteome</keyword>
<sequence>MAPPTPKLVVPVDLEKKPWEQKFPLHNRWHPEIPPVAEVKTGQIFRIDMVDWTGGAIKDDHSATDVKHIDLSTVHYLSGPIRVVDEEGIPAKAGDLLAVEICNLGPLPGEEWGFTAIFDRENGGGFLTDHFPCVRFPGLTHPGIIGTAPSMELLNIWNERERELEENGLKSLKLCEVLHSRPLANLPSTKGCVLGKIPEGSEEWEKIANEAARTIPGRENGGNCDIKNLSRGSKIYLPVFVEGANFSTGDMHFSQGDGEVSFCGAIEMSGFLELKCEIIRGGMKEYLTPMGPTPLHVNPIFEIGPVEPRFSEWLVFEGISVDESGRQHYLDASVAYKRAVLNAIDYLSKFGYSKEQVYLLLSCCPCEGRISGIVDAPNAVATLAIPTAIFDQDIRPKRSKLPIGPRVVRNPDIPRCTYDGNLPITKNPGATGNFRIAKDTLLKFLVKTKQNFIDSICKRYFTRVPIDLKKKPWEQKLPLHNRWHPEIPAVATVKTGQIFRIDMVDATAGAIKDDHSATDVKYIDLSTPHYLSGPIRVVDEEGIPAKAGDLLAVEICNLGPLPGEEWGYTAIFDRENGGGFLTDHFPCATKAIWYFEGIYAYSPHIPGVRFPGLTHPGIIGTAPSMELLNIWNERERELEENGPKSLKLCEVLHSRPLAILPSTKGCVLGKIPEGSEEWEKIAKEAARTIPGRENGGNCDIKNLSRGSKIYLPVFVEGANFSTGDMHFSQGDGEVSFCGAIEMSGFLELKCEIIRGGMKEYLTPMGPTPLHVNPIFEIGPVEPRFSEWLVFEGISVDESGRQHYLDASVAYKRAVLNAIDYLSKFGYSKEQVYLLLSCCPCEGRISGIVDSPNAVATLAIPTAIFDQDIRPKRNKLPIGPQVVRNPDIPRCTYDGNLPITKNPAATGS</sequence>
<protein>
    <recommendedName>
        <fullName evidence="3">Formamidase</fullName>
    </recommendedName>
</protein>
<accession>A0AA38SD51</accession>
<evidence type="ECO:0000313" key="2">
    <source>
        <dbReference type="Proteomes" id="UP001172457"/>
    </source>
</evidence>
<name>A0AA38SD51_9ASTR</name>
<dbReference type="SUPFAM" id="SSF141130">
    <property type="entry name" value="Acetamidase/Formamidase-like"/>
    <property type="match status" value="2"/>
</dbReference>
<dbReference type="Gene3D" id="2.60.120.580">
    <property type="entry name" value="Acetamidase/Formamidase-like domains"/>
    <property type="match status" value="2"/>
</dbReference>
<comment type="caution">
    <text evidence="1">The sequence shown here is derived from an EMBL/GenBank/DDBJ whole genome shotgun (WGS) entry which is preliminary data.</text>
</comment>
<dbReference type="GO" id="GO:0016811">
    <property type="term" value="F:hydrolase activity, acting on carbon-nitrogen (but not peptide) bonds, in linear amides"/>
    <property type="evidence" value="ECO:0007669"/>
    <property type="project" value="InterPro"/>
</dbReference>
<evidence type="ECO:0008006" key="3">
    <source>
        <dbReference type="Google" id="ProtNLM"/>
    </source>
</evidence>
<dbReference type="InterPro" id="IPR004304">
    <property type="entry name" value="FmdA_AmdA"/>
</dbReference>
<dbReference type="Proteomes" id="UP001172457">
    <property type="component" value="Chromosome 7"/>
</dbReference>